<dbReference type="EMBL" id="GG662513">
    <property type="protein sequence ID" value="EAR83486.2"/>
    <property type="molecule type" value="Genomic_DNA"/>
</dbReference>
<gene>
    <name evidence="1" type="ORF">TTHERM_00925320</name>
</gene>
<dbReference type="OrthoDB" id="10693217at2759"/>
<name>Q22E26_TETTS</name>
<reference evidence="2" key="1">
    <citation type="journal article" date="2006" name="PLoS Biol.">
        <title>Macronuclear genome sequence of the ciliate Tetrahymena thermophila, a model eukaryote.</title>
        <authorList>
            <person name="Eisen J.A."/>
            <person name="Coyne R.S."/>
            <person name="Wu M."/>
            <person name="Wu D."/>
            <person name="Thiagarajan M."/>
            <person name="Wortman J.R."/>
            <person name="Badger J.H."/>
            <person name="Ren Q."/>
            <person name="Amedeo P."/>
            <person name="Jones K.M."/>
            <person name="Tallon L.J."/>
            <person name="Delcher A.L."/>
            <person name="Salzberg S.L."/>
            <person name="Silva J.C."/>
            <person name="Haas B.J."/>
            <person name="Majoros W.H."/>
            <person name="Farzad M."/>
            <person name="Carlton J.M."/>
            <person name="Smith R.K. Jr."/>
            <person name="Garg J."/>
            <person name="Pearlman R.E."/>
            <person name="Karrer K.M."/>
            <person name="Sun L."/>
            <person name="Manning G."/>
            <person name="Elde N.C."/>
            <person name="Turkewitz A.P."/>
            <person name="Asai D.J."/>
            <person name="Wilkes D.E."/>
            <person name="Wang Y."/>
            <person name="Cai H."/>
            <person name="Collins K."/>
            <person name="Stewart B.A."/>
            <person name="Lee S.R."/>
            <person name="Wilamowska K."/>
            <person name="Weinberg Z."/>
            <person name="Ruzzo W.L."/>
            <person name="Wloga D."/>
            <person name="Gaertig J."/>
            <person name="Frankel J."/>
            <person name="Tsao C.-C."/>
            <person name="Gorovsky M.A."/>
            <person name="Keeling P.J."/>
            <person name="Waller R.F."/>
            <person name="Patron N.J."/>
            <person name="Cherry J.M."/>
            <person name="Stover N.A."/>
            <person name="Krieger C.J."/>
            <person name="del Toro C."/>
            <person name="Ryder H.F."/>
            <person name="Williamson S.C."/>
            <person name="Barbeau R.A."/>
            <person name="Hamilton E.P."/>
            <person name="Orias E."/>
        </authorList>
    </citation>
    <scope>NUCLEOTIDE SEQUENCE [LARGE SCALE GENOMIC DNA]</scope>
    <source>
        <strain evidence="2">SB210</strain>
    </source>
</reference>
<dbReference type="Proteomes" id="UP000009168">
    <property type="component" value="Unassembled WGS sequence"/>
</dbReference>
<keyword evidence="1" id="KW-0472">Membrane</keyword>
<protein>
    <submittedName>
        <fullName evidence="1">Transmembrane protein, putative</fullName>
    </submittedName>
</protein>
<keyword evidence="1" id="KW-0812">Transmembrane</keyword>
<dbReference type="RefSeq" id="XP_001031149.2">
    <property type="nucleotide sequence ID" value="XM_001031149.2"/>
</dbReference>
<proteinExistence type="predicted"/>
<dbReference type="HOGENOM" id="CLU_222875_0_0_1"/>
<organism evidence="1 2">
    <name type="scientific">Tetrahymena thermophila (strain SB210)</name>
    <dbReference type="NCBI Taxonomy" id="312017"/>
    <lineage>
        <taxon>Eukaryota</taxon>
        <taxon>Sar</taxon>
        <taxon>Alveolata</taxon>
        <taxon>Ciliophora</taxon>
        <taxon>Intramacronucleata</taxon>
        <taxon>Oligohymenophorea</taxon>
        <taxon>Hymenostomatida</taxon>
        <taxon>Tetrahymenina</taxon>
        <taxon>Tetrahymenidae</taxon>
        <taxon>Tetrahymena</taxon>
    </lineage>
</organism>
<dbReference type="GeneID" id="7837347"/>
<dbReference type="InParanoid" id="Q22E26"/>
<dbReference type="KEGG" id="tet:TTHERM_00925320"/>
<evidence type="ECO:0000313" key="2">
    <source>
        <dbReference type="Proteomes" id="UP000009168"/>
    </source>
</evidence>
<accession>Q22E26</accession>
<sequence>MRFLYLFVYIFTIFLDIAYATITPLSIRNLETVNGRQSFYEFKFNYGQSIVNAIGGVRITFPPEIPVSLFQNAYQFQCFYQVSYPQNKIVPCNYNIDREVYIQIGNINSGPQSITIGYIINPSTVKGTAQFKLCMVYNDYPQDCEDNFGTVNFSSSPTIMRSASLNQISSIIVSQGSSWLFDMNLTGTYQSSQFDIRVTFPSGFKTLNAGCEIIGIQQVPKSYILYNQRQVECKNVQKQFQGTQQIRIINMVNPVNQIPLIGFTVQILQSTTSQILEEIVFSTPYQIQTGVFQASYSSDNQFKYSNTTYYFYLTPQSLVNQDTYIEIKFGLGWVLYSQNCTVIRGLYQIQNETINCSADVYQNRYLISNYNSTTYQNQILVEIPIQSPQQQGTYVVNVNLYTLQNQIIDKGQVNININSTFGSLKEYRVHPLQQQIKLKAGQIGPFEFTFFLKTLLPRTNYRSKGKIVLSITPQIANTIPIPPSEGILKCLFFQNVISANCQISNINTGSAQYTEIIIFTPEDFDYKESEIPVTITTQGAKNGRPDGLYISPLVQRYLLNFLTYYQYLPNPMTPLPVEGYFQEWIPDPFEFQNISFDLTTTNSKETTHLIFTIDKFPQDYLQWSSLTGRQYIWKITFVNDAPGSVLQWTFSNAVYGNQKVVQIPCLIYKTKVTVNQYTLTCNLVRYANQNPFIEVVQVDTTLLNNSPTTQNFVIEIPNIQIGDIGTATNVFQSYIRFSLAEKTPGMISNYVEVYYKQFSFTIKPPYQNGYLQQNIGLTSNNFYVNQNTDLTFQWTTASGYLNYIIYEFDQSDQSCFNVGASGFVANPNQRKFAQNANYYLVQYDPTIFNNYLVRDVIQQIKNCYYSRPYPNFFQFKVRSFFNHQVYDKYIFFYYVSPADIVVTQPSFNFGLRPNNDPNVAQNINDVIRINEQHQFFVEFKPTTDLMIPSIIKINIQNSNYKFVQPDPNTAFYCKVQGLTNSVFGQSVQCSMIDSQNIQISNFDQVIASTTVIKVDFRLLILSVATQPQIQIDTLYVYSSSLQYLVDKSYSQNPTTGFQVVLNNAYNTLNTFQIADKQYRYEKRPPNFVGSIYFQFDLLNLPTPIALSSINIQFPVQFTFQRSGATCGQPLKCLLNQKRFFCTCIQNANGILVTIQMNYINSFTNQPINEMIIDTEFVSPTEGFKHPQTPGFYGFDITITDQSSNVISGTRYIKIKGQKAQLFNVKHIIRDAQQNNLYQFTFQLNSITQVPQFSSGGRIQFELPTIDNKGNPMFDQQLGNNYNTGDYLGCIIKSTPSIPAIDQNTLCRFQKSEMSPNSAIIELVSFPQIPVNTQLDVYVAKIQNPIFKNDVANQIMDSNIILSIYDLTNPTGGDLYYDYFNILLDLRSDNTQTTYNHDLTSQTNLGSRMPWGIGQNPTLNSLTGSLYVDIIGQNNFSNNDYYIVQIPNSGKDTFQISGVTCSQPTLYTCFAYPQINWVIVQFITSSSVSYTTLQPIQIKIAKLPESVSRVDITFNAWIWSGYLYKVLVNHYLYAKQYKQLMGQMQGGTITILGSPNKNISNRPFVPIRVTLGLQNRVPSYGAIQIIFNSQNVNLHAHCRSSLTFNPSSLLLSSETQASIKSGSLGCQVQSGVYQRPNTGDQYGDYTASPNSNGQYTSWVITGFQEIPAAVLPIYTSISIEGFIDFLDKTSTDNFQAYTYGTSIDNPIINTGRFIDSYNMQFTITNSLSSLQAYKTFNADKYDFLHVEVKPLRAGLRTPFKMVFSLTNTAIVTSYTGRIRLRFSTANQLQDQTVSIGTPFIKLTEQYACSIYLLKDIQKDQYIGCTIISSKEINPSTIIPRAVEFVMEVNTDLNTGNNYLFEFTTAQPLLDSFNNLVYGIVFPSPAFTYKIELSMCQNCNSLTTGFSMWQQHYYQVYGPSFVTEFISFNTRPSEWNIFTVSFQTASNVDQTQYRLVIELPTASLKTGSYLFQNDLGQTTLNNLDAFPCDLLLPSTSQSINCVLIKGDQASLQPAKILVSFNNQITASNIVQIAFQIVNPSINTPTMLASYFIPVQVYLENVATSSKDYWDIIESSFYISNNNPAIAATNTNVQYVSNTAYCDSLQDIQVQFQDLAQPLQYSSRDAYLIQVQPTLTLQDDQNYHKFPAIFTPSLNPTFIAFLVNCKGIIIYPAQSEDIVSTKTVQTTPTLIHIPPTSDPSTASLILVGYACYVKNRYTQKFTFNKLYPQTVPAVFPYTIPLPPKYSLNFNLDFDIQARDVYTSQKLYVSTDRQNYIFTVTFDQWQNIARVGLFISLQNWKTDFVNGPTSICQEEKGSQIFVKSCILAPLPLTYSAQYALLFVDIFTPQTNPGSQQLIFSTSYDSFQPIQSSRNDISGLTPVDNSDGDQLDLAHFQMPLAIQKQYFTVKLYGLNVVNPPIFNSITGYGQDYVCYYSQFPPPGALTTLENLAPSQIQLISKGQMTVAYITPPTPPPIITTYQLYISSYLHNQSIRSWLPFHRYIDEFVGCTNTDQSPIQFEVQLPNGINIPTPTIRNFNKIIINYGPQIQIPTSSKQTDLIINKLICYVNNERVNCINNQASNTITLYFTKGYTNLSFLFIQVTTGNDMDITSQGVMYTGTSTYFRWEYTVQDYLNNQLFSGKTNYFPIKLLPIAPSCPYKLILKFQVSLHNIIVRPNYYNCLVIMNVLVSLNPNLINFVSGFRIMIRNRDYSQNNYDDDIVFLNIQNGGNYPCYRKAGKSVNCILEKDKTNEFTIIHVFNLQQVQSQELIQILLNQFKSVSSPDKLPEIYVQAMGGQMSFSAPTGKDFLGDLSYLRMSHSTCNCGTSSGCRSGDLSSANQGTFPQLDVDGSQIQSGCGQSAPIKTSQVGYVLRMSYSDRLDHSQYYLFNSVCQQGTFGSVILEVLLRDAGEQYDMCTFTPQQTFSQSWGDCNDLSSEFKCNISQFVREEGEGSTYFKKLYLYIEFQSLLTPDYTTVKYLRLPVGKFQCRQTGQTPNSRYRFQAHWACGHPVFATANYSFRQDLVSYLPCYDSTISATDPGCIASVAGKTFNTLYNFNTYSVASGSLGYLTRDSRLREEGLLNGTININLKNILDTKNIKTLFGYQIAISISAQNNIGIQAFCQIQSGVVYFVDNFSDLYDYLRLQIKFYNQNTGGQSIDIKVYLFQYHVDPNNFSLDAQFSILNQEPICFIYTSIGSQSIDIFSLTSQNPNYSRNTYTNTYMKVVGNTVTFDLNLPGQSFPSAAPNFQTTYNCELEFEGFDFPTTGTFSATFVNAPACSLSIDQSLGTQTLKINFSIVHPNLCAQQVSGLYASGQTTLVLQIGNIQPNNLTRKRSFNSFLFIYRIDACQIHFNCNYDTYYYNMYHYNTFYSNSMISNQQSYGLIGNVQIKSLTQSQNTVNELEIVLSSLNYNIDRTHNTVLVLEPTNRQNGSSPPPIWPPVDSILYYNQDPINCKCYYYDASSNEFEYTKYMCIRIIESGSYYFSIHIYIYDQQTPNEQNISSFHCFIPEYQNSATSDAFIIKLIEPGQYYQLATTSYQAMAFQFQTITFQTLTPQTPSFKVSPPNFFSASSTYVTNSLVDQYNIDIITSQIFNNPYIYLRHSQLGPAIDSTLCTQTGSYYTSKPSSIRAYTTHSYVIVCQSSLTNQNEFILQSQTEKVSASIPFQYYTSIPTLIYSFYIINSQTSKTDQILNNLTKSTSAIQLYQPVNMVVQVYNLVDTVGYGTLKLHSLKFELNQGFTQFDRRFNSKIIITNNSTNQFGTHCYAQSMESTYPENSVSGSNPTTLTVHICRVSQDLKNVIVEDENYQNLYQQPFQGYQFANNRKFYIYFSVNIPQNQVPITYTMRYFTKYNINAGNDYSYESARGSSTVTYTNCNPACITQGYHRTFSFNVKRFIQNQFVYRFYLSQDPASMSSFIFDWSQNWVLYNTQSLPYSYIPIIRVYGVNGCSRNYRERYYNPQSAGNTYIIWQSDFFELGNDSYEYQEYYIRFTDPTNFGIQKTSANLQVPFSSMIVQGRVLKGSVYNTVIFFDQNKNYFDTSSSQQSQELKLDKLYYTNTFAGQRTSVFFRFLTTINQVGTPQPSYPATYFEFIFPQLQVTNFATDQYNIVNCQVFVNDLLVNSITPRNLPPRCRVFQVEYQKMLVTVLRVEDVNFNSIMNSVSFAFDITLPNPSYQYLGIDVIFDLYLALQTSPVSSNYASNQYNYQKFHLKIQEMILIDNINLPQSTAPAPTVITQTISDTTIGQIGVSNIWGLTWNFATTGYDQNNSPGQKVEVRFWNGGIVQAQNNYVDSLLVYFNNVLQSPMWFSRPDYVLFYSAPNLPNGQPLQITIKGNNLWANQKYYYQPSLNLPVPTPSIQLIAYTGLPVTMDGNMPRQNYIYTLNEQPFSSYTYRNLEFSLIQIQGDQSADAQLVSGQRVTLIIQLKNNLQLNDIKIRKVWQIQIQFTAGVSLIERCFFKTPNNNVADIYQICQVVNNGGIYSVNYRGQLFYNTNFLNYIVYVQAIINAGTIQYTINEITQTPFSSKIAEINYPIEGQLPNQSYIMTAYQPSSNLIQLDFIQGKHFPLYYEIYQVRQFANRQSTISKLRFRIKLQLAVSQGASNFVKITIPSSILPTNAYNPVDPTNELYCVFYEEMSPLVYYDVHKLSICTYTSGILTFQIPDTTLVSTYYILEIKERYSPKYFIMPSMFTFNEFQLQLSSVSTSQQFYDTSYQSCPQTFATFKIFHFTTTQNNYDMLRLNFVPETTLQQTNLLAATPYESFLLVELESQYFQIDVGLLNPSGVYQNDNLPPFYNGKSLSCVLQVTLSGTTQNYDCTITVMFGSQVPTSLEQSRIQFVLSDFSNFNQFTAGTTYDLYIPMIQMPNIPFTSIQVRLSFMQVQNQQYITQETSYWINYAYVQTDTSTITPFKVSLTNNQVQQASSTFNFNFDSNMSINQSNNNILLKWNNNFFGISGNDIKNIGTSNCKYIMFKNLNLLFVTSYPAPIPQIIIPPTPMVPAFCNINSFNTLNYVQPYGFSFVYINNVPTAQTIYTASTSSTFKNLDPLNDNTATLVWISGFVSQFSVSRFVLNLKTPQQVPQGSKIVINLQTNFAQFEEKCTILSGLTPIGTITSNIQFNQGSLECQRSSQKQYTVSGFSAISTQTNVQIELFIQTTSSASVQPQISATIFAQYLNQYYPIINYNQIQSSKTHVGLGMQQLALLDKIAIFSYSNSWLRMSYLLNTRNMQLPRNQNKQITLQLPPLASAYDLCQDPTAILYSKYLHSSTYEYQLNAQNFMEAQSSVQPAPPSKSFVSQLNYIPNLLPDIQTFYDINANQDTVMIIDSNTVSPLQAHPTLNYQIERKAVFIPQPNYYVFHLTTFDNVNLYEEKYYEVYAKPREDLDDTFRVTPLTAEAATRTTLILQFTLNVAAVNNDEIWIVFLTYDGIFNVFPVDLGLKYDSNNQIQCSYTITNTYQDPNSSQNCLIQLGTANQIQSPVVIRIPLPSGALINSQITIIIPYVMNPSTVGQTAGLKVQLRNKCSDHGPLLCIKYHAEHSYFILSPSTITQGTCTFTSISQIVSQVPDYTLTPPAPLHKISTPTPVATSLPIGTYVTIIYPKNHVQDNPVCTFQQGICIYYTSYNMVLLKILNTPFSLSNPFQVFGLQNGIFRWTTATQSIMNVVIYQNSKINLIYQCNMNEYDYYQPIIPSSSPSICGTFTNTQTINPSYFLREGYTNTAKLYVYGMYYNRHVNIYRIQKPITVQSFVPGYCTASFQITDITTIPPTVNNIPYDCDVYSEFIIVTKLDSIQYNEAKYNFKGAYLTVFLKFIIDQNLPTVDIHSQIVVYSCVDNCFDPNNQTNLFDFMHVGKCLIDWVISYLPQPNLATAGFYTQPYYLRQAKINQQVEFQMLIRPRTLPADYVIDTFIFTIPNDFLIPPLQIFDNCSIQGTINLSIQSCTLQRRNGSNRLTLIPSTVYDNSVKIIKLSNQNTNMLFTAPPYPGQYYLMGLEMYSNGQLVETQYMNITQVIGTTFYQPQVLNFFNIINPLNQLQNEIFHFVFTLNDQVLPIGYLRQNSTSTNNIYSNIVIYFEFIGGGWNIHQGYLFDLGTGLPDGAKLGCASKELKVLSGNQLTCILNHGTSPENMPNIVISGYEAFSNLLTPINIYITNLQSLSQGQLMTIKVGIQTLYPNNGCSGFLYILNAFIPPATISTTALTPENMSITVSTNPVVYSTTSYTFTITISSSYPGNPKINTNDLIGLKFPKNFIGKYQPILNNDANVFVFPESDSIYIKVLVPNPLTTLTFTLNNINNPDFQMQTPGGYSIDGVILDQNHQIKYKMNGKLPNTFIIQPFSNIPFIKVDAINSISGGDTNVTYKFTFITGHYIPPNGSISFFFPEGAYENVKSMWTGCDLSGGDFDSISNKSFCTVQIDNRLDIILVNTLLSQIQQYSVTIYGITNPNIQNIILYNFLMQTFYTNQPSLQQVIGSASFKMPFLLYLQPFTCNLSVNSQYRQISVSSIYKFTFICDGVVRFNSNLWITLPYEYGIVQNLGNHQCSSLDSNTLYKQSCSVQNINGKIILNVQLKQILIKTEFSILITLTNPSTVNSLYMFTAAFYKDQFQYAYTFNQITLKNIYVDIISDKNVIWAQKYQTNTQIAIQNYPFSSGEPATYIFMIPQLKFNKNVQSTQIFFPNSFSSKIGNNLECSLLQSGTLGLTFDMESLLYMRTNTTSTQTPIPNYYQIQCSISLNYVLEIQGLNAYLQDQTFRYNYVLIRNIFNPGDNSQTNFKIIHSTQGDMIWVFNDNLQYKIKNSPNILDVILVSALNKSLKDLSVYTFQLNLRSKARLLQTSLESGEEEYLNESNNQSNQRILDTGVSNFGIQIQIPDQYDVFQQRNSISCYQTNQSSKTSPCQIYKEYIFIKDTRLTINSLSSQFSIQYLTNPQISNPCSQSSQVTNKYFQFKIIDLIQNTVIHSSKQEDQSVCLQFVKNKFDISFSGPSNLLRGLIYTFNVTIEMPANCISLEPFVEDKNIVFNPTLITFENFDQQTTKQLQVQVLYGASLGNHTIQFNKIEYTRISSTQISKNSQDLYISPPLIQILVQNLNPRKQMVPSIIIDDFIEYGFTYSEFLVLAKVTKQTSEQFMFGVQFDQAFKDVISIQPDSILIDQNVKRFNFTITYLAKVLAKPIVLNFTLSSYQQQFIYTVTPPYKYLVFTISKIHKPLNVIRLLCQSNLPDPNLYSSDLGKTIYNPYVNDPSLLPLNQKILLPEILNVIQLDISNYDTTLKIVASTSSYIYYILTLQNSQKPLPQVVRDGIFLKNQQLAYSVVMTNRNAGNNIDYLANITLSGLKPDFSYSVFLVCENAFGLSQQVYQYNFQTMKAQLGAVIRFTLSSQVQQSILIQQLSQALRVQSNQIQILTSQDIINAQISRNKYITYEVVIAPNTQTIQKMYNYIASYIDSSDLFNQMMSSFLSQIVLLQDYPIKYYSYDVQGPKFAGNPVIDTIGFYNAVILVQMFDNSYVYAQVVEKSVNKYNVQINGMNSNSQVNSTIDYVFEPLISQQIILGVDQQNNQINKNWQVKVLTDPKTNIAKIQLDDLKDGANYDVYITATNIMAYNDQSLFKKLPDSEIKKISFTTLFNYNTDYCQMLRDVNKVNQSLALAILRQIQRNPNEQVCIKIFLNDTNTIN</sequence>
<keyword evidence="2" id="KW-1185">Reference proteome</keyword>
<evidence type="ECO:0000313" key="1">
    <source>
        <dbReference type="EMBL" id="EAR83486.2"/>
    </source>
</evidence>